<dbReference type="EMBL" id="CYXT01000043">
    <property type="protein sequence ID" value="CUN19788.1"/>
    <property type="molecule type" value="Genomic_DNA"/>
</dbReference>
<dbReference type="Proteomes" id="UP000095598">
    <property type="component" value="Unassembled WGS sequence"/>
</dbReference>
<evidence type="ECO:0000313" key="2">
    <source>
        <dbReference type="EMBL" id="NSJ81033.1"/>
    </source>
</evidence>
<reference evidence="1 3" key="1">
    <citation type="submission" date="2015-09" db="EMBL/GenBank/DDBJ databases">
        <authorList>
            <consortium name="Pathogen Informatics"/>
        </authorList>
    </citation>
    <scope>NUCLEOTIDE SEQUENCE [LARGE SCALE GENOMIC DNA]</scope>
    <source>
        <strain evidence="1 3">2789STDY5608868</strain>
    </source>
</reference>
<dbReference type="AlphaFoldDB" id="A0A173V1P2"/>
<dbReference type="Proteomes" id="UP001644750">
    <property type="component" value="Unassembled WGS sequence"/>
</dbReference>
<reference evidence="2" key="3">
    <citation type="submission" date="2020-02" db="EMBL/GenBank/DDBJ databases">
        <authorList>
            <person name="Littmann E."/>
            <person name="Sorbara M."/>
        </authorList>
    </citation>
    <scope>NUCLEOTIDE SEQUENCE</scope>
    <source>
        <strain evidence="2">MSK.14.57</strain>
    </source>
</reference>
<keyword evidence="4" id="KW-1185">Reference proteome</keyword>
<accession>A0A173V1P2</accession>
<organism evidence="1 3">
    <name type="scientific">Anaerostipes hadrus</name>
    <dbReference type="NCBI Taxonomy" id="649756"/>
    <lineage>
        <taxon>Bacteria</taxon>
        <taxon>Bacillati</taxon>
        <taxon>Bacillota</taxon>
        <taxon>Clostridia</taxon>
        <taxon>Lachnospirales</taxon>
        <taxon>Lachnospiraceae</taxon>
        <taxon>Anaerostipes</taxon>
    </lineage>
</organism>
<sequence>MIFHEIYSVYYQTVAKILEEALDHPLKQDEICNIIEKYAFSESILSIESALREQKWQLLKSDGTTIFKNDPSMPLTTIQKRWLKSICQDPRIHLFQDDLKEIEFPEIEPLFTPNDFYIFDQYQDGDDYTDESYIRNFRMILDAIKNQYPLKITTYNHKGKKVSMKILPKYLEYSEKDDKFRVAGFGSRLGGTVNLGRIISCERTKTAENTELIHRIPPRKRRVIFELEDERNALERVLLHFAHFPKKAEKIEENRYHIMVDYDKDDETEMVIRILSFGPMIKVVQPEHFINLIKERLRKQKSWER</sequence>
<evidence type="ECO:0000313" key="3">
    <source>
        <dbReference type="Proteomes" id="UP000095598"/>
    </source>
</evidence>
<gene>
    <name evidence="1" type="ORF">ERS852425_03271</name>
    <name evidence="2" type="ORF">G5A72_15920</name>
</gene>
<protein>
    <submittedName>
        <fullName evidence="2">WYL domain-containing protein</fullName>
    </submittedName>
</protein>
<evidence type="ECO:0000313" key="1">
    <source>
        <dbReference type="EMBL" id="CUN19788.1"/>
    </source>
</evidence>
<dbReference type="RefSeq" id="WP_055259946.1">
    <property type="nucleotide sequence ID" value="NZ_BAABYN010000001.1"/>
</dbReference>
<name>A0A173V1P2_ANAHA</name>
<reference evidence="2 4" key="2">
    <citation type="journal article" date="2020" name="Cell Host Microbe">
        <title>Functional and Genomic Variation between Human-Derived Isolates of Lachnospiraceae Reveals Inter- and Intra-Species Diversity.</title>
        <authorList>
            <person name="Sorbara M.T."/>
            <person name="Littmann E.R."/>
            <person name="Fontana E."/>
            <person name="Moody T.U."/>
            <person name="Kohout C.E."/>
            <person name="Gjonbalaj M."/>
            <person name="Eaton V."/>
            <person name="Seok R."/>
            <person name="Leiner I.M."/>
            <person name="Pamer E.G."/>
        </authorList>
    </citation>
    <scope>NUCLEOTIDE SEQUENCE [LARGE SCALE GENOMIC DNA]</scope>
    <source>
        <strain evidence="2 4">MSK.14.57</strain>
    </source>
</reference>
<dbReference type="EMBL" id="JAAITB010000053">
    <property type="protein sequence ID" value="NSJ81033.1"/>
    <property type="molecule type" value="Genomic_DNA"/>
</dbReference>
<evidence type="ECO:0000313" key="4">
    <source>
        <dbReference type="Proteomes" id="UP001644750"/>
    </source>
</evidence>
<proteinExistence type="predicted"/>